<dbReference type="GeneID" id="134287771"/>
<proteinExistence type="predicted"/>
<dbReference type="Pfam" id="PF07253">
    <property type="entry name" value="Gypsy"/>
    <property type="match status" value="1"/>
</dbReference>
<evidence type="ECO:0008006" key="4">
    <source>
        <dbReference type="Google" id="ProtNLM"/>
    </source>
</evidence>
<keyword evidence="3" id="KW-1185">Reference proteome</keyword>
<keyword evidence="1" id="KW-1133">Transmembrane helix</keyword>
<reference evidence="2" key="2">
    <citation type="submission" date="2025-05" db="UniProtKB">
        <authorList>
            <consortium name="EnsemblMetazoa"/>
        </authorList>
    </citation>
    <scope>IDENTIFICATION</scope>
    <source>
        <strain evidence="2">Foshan</strain>
    </source>
</reference>
<dbReference type="Proteomes" id="UP000069940">
    <property type="component" value="Unassembled WGS sequence"/>
</dbReference>
<dbReference type="EnsemblMetazoa" id="AALFPA23_018243.R26803">
    <property type="protein sequence ID" value="AALFPA23_018243.P26803"/>
    <property type="gene ID" value="AALFPA23_018243"/>
</dbReference>
<organism evidence="2 3">
    <name type="scientific">Aedes albopictus</name>
    <name type="common">Asian tiger mosquito</name>
    <name type="synonym">Stegomyia albopicta</name>
    <dbReference type="NCBI Taxonomy" id="7160"/>
    <lineage>
        <taxon>Eukaryota</taxon>
        <taxon>Metazoa</taxon>
        <taxon>Ecdysozoa</taxon>
        <taxon>Arthropoda</taxon>
        <taxon>Hexapoda</taxon>
        <taxon>Insecta</taxon>
        <taxon>Pterygota</taxon>
        <taxon>Neoptera</taxon>
        <taxon>Endopterygota</taxon>
        <taxon>Diptera</taxon>
        <taxon>Nematocera</taxon>
        <taxon>Culicoidea</taxon>
        <taxon>Culicidae</taxon>
        <taxon>Culicinae</taxon>
        <taxon>Aedini</taxon>
        <taxon>Aedes</taxon>
        <taxon>Stegomyia</taxon>
    </lineage>
</organism>
<dbReference type="RefSeq" id="XP_062706615.1">
    <property type="nucleotide sequence ID" value="XM_062850631.1"/>
</dbReference>
<evidence type="ECO:0000256" key="1">
    <source>
        <dbReference type="SAM" id="Phobius"/>
    </source>
</evidence>
<protein>
    <recommendedName>
        <fullName evidence="4">Retrovirus-related env polyprotein from transposon gypsy</fullName>
    </recommendedName>
</protein>
<name>A0ABM1ZGK3_AEDAL</name>
<keyword evidence="1" id="KW-0472">Membrane</keyword>
<dbReference type="RefSeq" id="XP_062706617.1">
    <property type="nucleotide sequence ID" value="XM_062850633.1"/>
</dbReference>
<sequence length="576" mass="65722">MTSLRTHTSVPIEEQWRTTKSLRRSFTSQKSRTRYNASSTSVRRALKTGIIPLLILTITLTQAQKLTIRNLHDEPLLLVKERHCKIQTGTIKIIHPINLSSIEETAEILIKSSYHNSAQITNPLTNILKYKAKKLYSNIYQLKPQPHHRSRRWNAVGTVWKWIAGTPDASDLQAINTTMNDLIDQNNQQMIVNQNLNTRIQQLTHAIQEVTNQANLNDLLMDDIETITSIVNVDILNQLLEDIQDAILLSKMSITSNKILSIREITTIRELLQDQGINIHLPDEALQYVTPKFATSHGTLLYFMHVPLLEENTAEIIRIYPIINSNQSINQFPEFIVKSGDRIFVTQKPEDFVQKSSFLKDLEDECIKPLITGVKPKCNVVFNNQTIIKLISDNTILISNIRNQTLESTCGPDNRSLEGNVIIHFENCTIQLINETFRNEEYIGEPNIMYNAFYNLKPDWKLQEEIDLGKIHHDTIQNRRHLEHVYLEQNNLNFKFWSLFGGFSFTGIAAVIIIILIIIRYGGNGPGRSSLRGGEVIASVCPNSEEAILSQLEDIQQQQQQLATSLATLNEPHNGR</sequence>
<reference evidence="3" key="1">
    <citation type="journal article" date="2015" name="Proc. Natl. Acad. Sci. U.S.A.">
        <title>Genome sequence of the Asian Tiger mosquito, Aedes albopictus, reveals insights into its biology, genetics, and evolution.</title>
        <authorList>
            <person name="Chen X.G."/>
            <person name="Jiang X."/>
            <person name="Gu J."/>
            <person name="Xu M."/>
            <person name="Wu Y."/>
            <person name="Deng Y."/>
            <person name="Zhang C."/>
            <person name="Bonizzoni M."/>
            <person name="Dermauw W."/>
            <person name="Vontas J."/>
            <person name="Armbruster P."/>
            <person name="Huang X."/>
            <person name="Yang Y."/>
            <person name="Zhang H."/>
            <person name="He W."/>
            <person name="Peng H."/>
            <person name="Liu Y."/>
            <person name="Wu K."/>
            <person name="Chen J."/>
            <person name="Lirakis M."/>
            <person name="Topalis P."/>
            <person name="Van Leeuwen T."/>
            <person name="Hall A.B."/>
            <person name="Jiang X."/>
            <person name="Thorpe C."/>
            <person name="Mueller R.L."/>
            <person name="Sun C."/>
            <person name="Waterhouse R.M."/>
            <person name="Yan G."/>
            <person name="Tu Z.J."/>
            <person name="Fang X."/>
            <person name="James A.A."/>
        </authorList>
    </citation>
    <scope>NUCLEOTIDE SEQUENCE [LARGE SCALE GENOMIC DNA]</scope>
    <source>
        <strain evidence="3">Foshan</strain>
    </source>
</reference>
<dbReference type="InterPro" id="IPR009882">
    <property type="entry name" value="Gypsy"/>
</dbReference>
<evidence type="ECO:0000313" key="3">
    <source>
        <dbReference type="Proteomes" id="UP000069940"/>
    </source>
</evidence>
<feature type="transmembrane region" description="Helical" evidence="1">
    <location>
        <begin position="496"/>
        <end position="519"/>
    </location>
</feature>
<accession>A0ABM1ZGK3</accession>
<dbReference type="EnsemblMetazoa" id="AALFPA23_018243.R26801">
    <property type="protein sequence ID" value="AALFPA23_018243.P26801"/>
    <property type="gene ID" value="AALFPA23_018243"/>
</dbReference>
<evidence type="ECO:0000313" key="2">
    <source>
        <dbReference type="EnsemblMetazoa" id="AALFPA23_018243.P26802"/>
    </source>
</evidence>
<dbReference type="RefSeq" id="XP_062706616.1">
    <property type="nucleotide sequence ID" value="XM_062850632.1"/>
</dbReference>
<keyword evidence="1" id="KW-0812">Transmembrane</keyword>
<dbReference type="EnsemblMetazoa" id="AALFPA23_018243.R26802">
    <property type="protein sequence ID" value="AALFPA23_018243.P26802"/>
    <property type="gene ID" value="AALFPA23_018243"/>
</dbReference>